<evidence type="ECO:0000313" key="2">
    <source>
        <dbReference type="Proteomes" id="UP000294325"/>
    </source>
</evidence>
<dbReference type="GO" id="GO:0032259">
    <property type="term" value="P:methylation"/>
    <property type="evidence" value="ECO:0007669"/>
    <property type="project" value="UniProtKB-KW"/>
</dbReference>
<dbReference type="OrthoDB" id="9799872at2"/>
<dbReference type="RefSeq" id="WP_134356280.1">
    <property type="nucleotide sequence ID" value="NZ_CP038033.1"/>
</dbReference>
<dbReference type="KEGG" id="nwr:E3U44_01140"/>
<keyword evidence="1" id="KW-0489">Methyltransferase</keyword>
<dbReference type="GO" id="GO:0008168">
    <property type="term" value="F:methyltransferase activity"/>
    <property type="evidence" value="ECO:0007669"/>
    <property type="project" value="UniProtKB-KW"/>
</dbReference>
<dbReference type="AlphaFoldDB" id="A0A4P7BW08"/>
<dbReference type="SUPFAM" id="SSF53335">
    <property type="entry name" value="S-adenosyl-L-methionine-dependent methyltransferases"/>
    <property type="match status" value="1"/>
</dbReference>
<protein>
    <submittedName>
        <fullName evidence="1">Methyltransferase</fullName>
    </submittedName>
</protein>
<accession>A0A4P7BW08</accession>
<dbReference type="EMBL" id="CP038033">
    <property type="protein sequence ID" value="QBQ53264.1"/>
    <property type="molecule type" value="Genomic_DNA"/>
</dbReference>
<dbReference type="InterPro" id="IPR008884">
    <property type="entry name" value="TylF_MeTrfase"/>
</dbReference>
<proteinExistence type="predicted"/>
<dbReference type="Pfam" id="PF05711">
    <property type="entry name" value="TylF"/>
    <property type="match status" value="1"/>
</dbReference>
<name>A0A4P7BW08_9GAMM</name>
<organism evidence="1 2">
    <name type="scientific">Nitrosococcus wardiae</name>
    <dbReference type="NCBI Taxonomy" id="1814290"/>
    <lineage>
        <taxon>Bacteria</taxon>
        <taxon>Pseudomonadati</taxon>
        <taxon>Pseudomonadota</taxon>
        <taxon>Gammaproteobacteria</taxon>
        <taxon>Chromatiales</taxon>
        <taxon>Chromatiaceae</taxon>
        <taxon>Nitrosococcus</taxon>
    </lineage>
</organism>
<sequence length="253" mass="29203">MKMYTVSRIARAMKWLITGTSAQRRRIRQELARISASAFGDFPISDDYKLWREDKDFLANFRRLSPQNVYSEDRKYTLREFVKFTRYIPGEMAECGCYQGASAWFMAATSPETPLYLFDSFAGLSQPQEIDRPLKGDHFEWSQGNLCATEDKIREVLKEFSNIAIYKGWIPSRFKEVKDKRFRLVHIDVDLYQPTLDSLAFFYPRLNSGGVFVLDDYGSTVCPGAYSAVQEFMSDKSDYVILLTTGQGIVIKQ</sequence>
<dbReference type="Gene3D" id="3.40.50.150">
    <property type="entry name" value="Vaccinia Virus protein VP39"/>
    <property type="match status" value="1"/>
</dbReference>
<dbReference type="Proteomes" id="UP000294325">
    <property type="component" value="Chromosome"/>
</dbReference>
<keyword evidence="2" id="KW-1185">Reference proteome</keyword>
<dbReference type="InterPro" id="IPR029063">
    <property type="entry name" value="SAM-dependent_MTases_sf"/>
</dbReference>
<reference evidence="1 2" key="1">
    <citation type="submission" date="2019-03" db="EMBL/GenBank/DDBJ databases">
        <title>The genome sequence of Nitrosococcus wardiae strain D1FHST reveals the archetypal metabolic capacity of ammonia-oxidizing Gammaproteobacteria.</title>
        <authorList>
            <person name="Wang L."/>
            <person name="Lim C.K."/>
            <person name="Hanson T.E."/>
            <person name="Dang H."/>
            <person name="Klotz M.G."/>
        </authorList>
    </citation>
    <scope>NUCLEOTIDE SEQUENCE [LARGE SCALE GENOMIC DNA]</scope>
    <source>
        <strain evidence="1 2">D1FHS</strain>
    </source>
</reference>
<evidence type="ECO:0000313" key="1">
    <source>
        <dbReference type="EMBL" id="QBQ53264.1"/>
    </source>
</evidence>
<gene>
    <name evidence="1" type="ORF">E3U44_01140</name>
</gene>
<dbReference type="PANTHER" id="PTHR40036">
    <property type="entry name" value="MACROCIN O-METHYLTRANSFERASE"/>
    <property type="match status" value="1"/>
</dbReference>
<dbReference type="PANTHER" id="PTHR40036:SF1">
    <property type="entry name" value="MACROCIN O-METHYLTRANSFERASE"/>
    <property type="match status" value="1"/>
</dbReference>
<keyword evidence="1" id="KW-0808">Transferase</keyword>